<evidence type="ECO:0000313" key="3">
    <source>
        <dbReference type="EMBL" id="MCM0621166.1"/>
    </source>
</evidence>
<name>A0A9X2D8M0_9ACTN</name>
<evidence type="ECO:0000313" key="4">
    <source>
        <dbReference type="Proteomes" id="UP001139485"/>
    </source>
</evidence>
<evidence type="ECO:0000259" key="2">
    <source>
        <dbReference type="Pfam" id="PF19291"/>
    </source>
</evidence>
<feature type="domain" description="Trehalase-like N-terminal" evidence="2">
    <location>
        <begin position="25"/>
        <end position="166"/>
    </location>
</feature>
<accession>A0A9X2D8M0</accession>
<dbReference type="GO" id="GO:0005975">
    <property type="term" value="P:carbohydrate metabolic process"/>
    <property type="evidence" value="ECO:0007669"/>
    <property type="project" value="InterPro"/>
</dbReference>
<gene>
    <name evidence="3" type="ORF">M8330_12790</name>
</gene>
<dbReference type="Pfam" id="PF19291">
    <property type="entry name" value="TREH_N"/>
    <property type="match status" value="1"/>
</dbReference>
<keyword evidence="3" id="KW-0378">Hydrolase</keyword>
<dbReference type="PANTHER" id="PTHR31616">
    <property type="entry name" value="TREHALASE"/>
    <property type="match status" value="1"/>
</dbReference>
<dbReference type="SUPFAM" id="SSF48208">
    <property type="entry name" value="Six-hairpin glycosidases"/>
    <property type="match status" value="1"/>
</dbReference>
<dbReference type="InterPro" id="IPR008928">
    <property type="entry name" value="6-hairpin_glycosidase_sf"/>
</dbReference>
<dbReference type="Gene3D" id="1.50.10.10">
    <property type="match status" value="1"/>
</dbReference>
<proteinExistence type="predicted"/>
<reference evidence="3" key="1">
    <citation type="submission" date="2022-05" db="EMBL/GenBank/DDBJ databases">
        <authorList>
            <person name="Tuo L."/>
        </authorList>
    </citation>
    <scope>NUCLEOTIDE SEQUENCE</scope>
    <source>
        <strain evidence="3">BSK12Z-4</strain>
    </source>
</reference>
<dbReference type="PANTHER" id="PTHR31616:SF0">
    <property type="entry name" value="GLUCAN 1,4-ALPHA-GLUCOSIDASE"/>
    <property type="match status" value="1"/>
</dbReference>
<feature type="domain" description="GH15-like" evidence="1">
    <location>
        <begin position="242"/>
        <end position="545"/>
    </location>
</feature>
<dbReference type="Pfam" id="PF00723">
    <property type="entry name" value="Glyco_hydro_15"/>
    <property type="match status" value="1"/>
</dbReference>
<dbReference type="EMBL" id="JAMOIL010000015">
    <property type="protein sequence ID" value="MCM0621166.1"/>
    <property type="molecule type" value="Genomic_DNA"/>
</dbReference>
<evidence type="ECO:0000259" key="1">
    <source>
        <dbReference type="Pfam" id="PF00723"/>
    </source>
</evidence>
<dbReference type="InterPro" id="IPR045582">
    <property type="entry name" value="Trehalase-like_N"/>
</dbReference>
<dbReference type="RefSeq" id="WP_250827645.1">
    <property type="nucleotide sequence ID" value="NZ_JAMOIL010000015.1"/>
</dbReference>
<organism evidence="3 4">
    <name type="scientific">Nocardioides bruguierae</name>
    <dbReference type="NCBI Taxonomy" id="2945102"/>
    <lineage>
        <taxon>Bacteria</taxon>
        <taxon>Bacillati</taxon>
        <taxon>Actinomycetota</taxon>
        <taxon>Actinomycetes</taxon>
        <taxon>Propionibacteriales</taxon>
        <taxon>Nocardioidaceae</taxon>
        <taxon>Nocardioides</taxon>
    </lineage>
</organism>
<dbReference type="AlphaFoldDB" id="A0A9X2D8M0"/>
<dbReference type="InterPro" id="IPR011613">
    <property type="entry name" value="GH15-like"/>
</dbReference>
<dbReference type="InterPro" id="IPR012341">
    <property type="entry name" value="6hp_glycosidase-like_sf"/>
</dbReference>
<sequence length="629" mass="67426">MPGQVDPAPRAPRGEARDDAGFADLGRYGVLGDGRGVALVGPDASVDWWATPDLDSPPTFAALLDPERGGALRICPDADVLETSARYLPGTNVLETTLVTASGTLVVLDALDSGRSGPLPWSELARRLTCTDGEVTVTLEIAPGDGLRAWQPWVEETSAGVVVHAGPTVVGLRVSDEAALHVEHRRVLVRLHLAAGERTTVGLVASEADPVFLCDVASVDARLDHTVESWRSWGDSVVWEGPERDRMVRSGLALKTLFMTTSGAIAAAATTSLPERVGGEKNWDYRFTWVRDAAMTIDALAALGLEEEVHAAMRWLLHAIRDHGPDVQVLYTLDGDVPTALEEPDVPGYRGSRPVQRGNRATGQLQLGVYGHLFGAVLGWVERGHVLDPRTQRELSDLADICADRWRTPDAGIWELEENQHWTSSAMSVWHALECAATLADRGQLHGDGRRWHGEAEAVRAWVWEHCWSEVAGAWAARPGTDDLDASVLLGAITGFDRSERMSSTLDAVGQRLGVEGTGLLYRYTGAEKEEETFLACAFWRVHALALLGRADEARDLLSSLDHLSDPEGPGHGLLAEMATPDGVPTGNLPQALSHLALIGATAALRVVDEGDQPAVPVDPAPTGKGGVA</sequence>
<dbReference type="Proteomes" id="UP001139485">
    <property type="component" value="Unassembled WGS sequence"/>
</dbReference>
<comment type="caution">
    <text evidence="3">The sequence shown here is derived from an EMBL/GenBank/DDBJ whole genome shotgun (WGS) entry which is preliminary data.</text>
</comment>
<dbReference type="GO" id="GO:0004553">
    <property type="term" value="F:hydrolase activity, hydrolyzing O-glycosyl compounds"/>
    <property type="evidence" value="ECO:0007669"/>
    <property type="project" value="TreeGrafter"/>
</dbReference>
<keyword evidence="4" id="KW-1185">Reference proteome</keyword>
<protein>
    <submittedName>
        <fullName evidence="3">Glycoside hydrolase family 15 protein</fullName>
    </submittedName>
</protein>